<evidence type="ECO:0000256" key="5">
    <source>
        <dbReference type="ARBA" id="ARBA00023136"/>
    </source>
</evidence>
<proteinExistence type="inferred from homology"/>
<feature type="transmembrane region" description="Helical" evidence="6">
    <location>
        <begin position="32"/>
        <end position="50"/>
    </location>
</feature>
<dbReference type="PANTHER" id="PTHR38459:SF1">
    <property type="entry name" value="PROPHAGE BACTOPRENOL-LINKED GLUCOSE TRANSLOCASE HOMOLOG"/>
    <property type="match status" value="1"/>
</dbReference>
<dbReference type="Proteomes" id="UP000036356">
    <property type="component" value="Unassembled WGS sequence"/>
</dbReference>
<dbReference type="Pfam" id="PF04138">
    <property type="entry name" value="GtrA_DPMS_TM"/>
    <property type="match status" value="1"/>
</dbReference>
<evidence type="ECO:0000256" key="2">
    <source>
        <dbReference type="ARBA" id="ARBA00009399"/>
    </source>
</evidence>
<dbReference type="PANTHER" id="PTHR38459">
    <property type="entry name" value="PROPHAGE BACTOPRENOL-LINKED GLUCOSE TRANSLOCASE HOMOLOG"/>
    <property type="match status" value="1"/>
</dbReference>
<keyword evidence="3 6" id="KW-0812">Transmembrane</keyword>
<organism evidence="8 9">
    <name type="scientific">Desulfosporosinus acididurans</name>
    <dbReference type="NCBI Taxonomy" id="476652"/>
    <lineage>
        <taxon>Bacteria</taxon>
        <taxon>Bacillati</taxon>
        <taxon>Bacillota</taxon>
        <taxon>Clostridia</taxon>
        <taxon>Eubacteriales</taxon>
        <taxon>Desulfitobacteriaceae</taxon>
        <taxon>Desulfosporosinus</taxon>
    </lineage>
</organism>
<dbReference type="STRING" id="476652.DEAC_c42100"/>
<reference evidence="8 9" key="1">
    <citation type="submission" date="2015-06" db="EMBL/GenBank/DDBJ databases">
        <title>Draft genome of the moderately acidophilic sulfate reducer Candidatus Desulfosporosinus acididurans strain M1.</title>
        <authorList>
            <person name="Poehlein A."/>
            <person name="Petzsch P."/>
            <person name="Johnson B.D."/>
            <person name="Schloemann M."/>
            <person name="Daniel R."/>
            <person name="Muehling M."/>
        </authorList>
    </citation>
    <scope>NUCLEOTIDE SEQUENCE [LARGE SCALE GENOMIC DNA]</scope>
    <source>
        <strain evidence="8 9">M1</strain>
    </source>
</reference>
<accession>A0A0J1FK59</accession>
<feature type="transmembrane region" description="Helical" evidence="6">
    <location>
        <begin position="95"/>
        <end position="112"/>
    </location>
</feature>
<feature type="transmembrane region" description="Helical" evidence="6">
    <location>
        <begin position="70"/>
        <end position="89"/>
    </location>
</feature>
<evidence type="ECO:0000259" key="7">
    <source>
        <dbReference type="Pfam" id="PF04138"/>
    </source>
</evidence>
<keyword evidence="4 6" id="KW-1133">Transmembrane helix</keyword>
<feature type="domain" description="GtrA/DPMS transmembrane" evidence="7">
    <location>
        <begin position="6"/>
        <end position="90"/>
    </location>
</feature>
<evidence type="ECO:0000256" key="6">
    <source>
        <dbReference type="SAM" id="Phobius"/>
    </source>
</evidence>
<dbReference type="AlphaFoldDB" id="A0A0J1FK59"/>
<gene>
    <name evidence="8" type="ORF">DEAC_c42100</name>
</gene>
<evidence type="ECO:0000313" key="8">
    <source>
        <dbReference type="EMBL" id="KLU63845.1"/>
    </source>
</evidence>
<keyword evidence="9" id="KW-1185">Reference proteome</keyword>
<comment type="caution">
    <text evidence="8">The sequence shown here is derived from an EMBL/GenBank/DDBJ whole genome shotgun (WGS) entry which is preliminary data.</text>
</comment>
<name>A0A0J1FK59_9FIRM</name>
<evidence type="ECO:0000313" key="9">
    <source>
        <dbReference type="Proteomes" id="UP000036356"/>
    </source>
</evidence>
<dbReference type="InterPro" id="IPR007267">
    <property type="entry name" value="GtrA_DPMS_TM"/>
</dbReference>
<evidence type="ECO:0000256" key="4">
    <source>
        <dbReference type="ARBA" id="ARBA00022989"/>
    </source>
</evidence>
<dbReference type="EMBL" id="LDZY01000022">
    <property type="protein sequence ID" value="KLU63845.1"/>
    <property type="molecule type" value="Genomic_DNA"/>
</dbReference>
<dbReference type="GO" id="GO:0005886">
    <property type="term" value="C:plasma membrane"/>
    <property type="evidence" value="ECO:0007669"/>
    <property type="project" value="TreeGrafter"/>
</dbReference>
<comment type="similarity">
    <text evidence="2">Belongs to the GtrA family.</text>
</comment>
<protein>
    <submittedName>
        <fullName evidence="8">GtrA-like protein</fullName>
    </submittedName>
</protein>
<comment type="subcellular location">
    <subcellularLocation>
        <location evidence="1">Membrane</location>
        <topology evidence="1">Multi-pass membrane protein</topology>
    </subcellularLocation>
</comment>
<dbReference type="InterPro" id="IPR051401">
    <property type="entry name" value="GtrA_CellWall_Glycosyl"/>
</dbReference>
<keyword evidence="5 6" id="KW-0472">Membrane</keyword>
<feature type="transmembrane region" description="Helical" evidence="6">
    <location>
        <begin position="7"/>
        <end position="26"/>
    </location>
</feature>
<evidence type="ECO:0000256" key="1">
    <source>
        <dbReference type="ARBA" id="ARBA00004141"/>
    </source>
</evidence>
<dbReference type="GO" id="GO:0000271">
    <property type="term" value="P:polysaccharide biosynthetic process"/>
    <property type="evidence" value="ECO:0007669"/>
    <property type="project" value="InterPro"/>
</dbReference>
<sequence length="125" mass="14496">MIQLLRFILIGVLNTSLTFMVYYVLVFLKVNYLLANILAYSAGTINSYFWNKAWVFKCQKDHSELFYKFVIVNLITLLLNSSVLYVLVTFSLGKIVSQVAATFFGIWTNFLLNKIWTFKVKEVEG</sequence>
<evidence type="ECO:0000256" key="3">
    <source>
        <dbReference type="ARBA" id="ARBA00022692"/>
    </source>
</evidence>